<dbReference type="InterPro" id="IPR004792">
    <property type="entry name" value="BaiN-like"/>
</dbReference>
<evidence type="ECO:0000256" key="2">
    <source>
        <dbReference type="ARBA" id="ARBA00022630"/>
    </source>
</evidence>
<reference evidence="7" key="1">
    <citation type="journal article" date="2019" name="Int. J. Syst. Evol. Microbiol.">
        <title>The Global Catalogue of Microorganisms (GCM) 10K type strain sequencing project: providing services to taxonomists for standard genome sequencing and annotation.</title>
        <authorList>
            <consortium name="The Broad Institute Genomics Platform"/>
            <consortium name="The Broad Institute Genome Sequencing Center for Infectious Disease"/>
            <person name="Wu L."/>
            <person name="Ma J."/>
        </authorList>
    </citation>
    <scope>NUCLEOTIDE SEQUENCE [LARGE SCALE GENOMIC DNA]</scope>
    <source>
        <strain evidence="7">KCTC 22245</strain>
    </source>
</reference>
<feature type="domain" description="RsdA/BaiN/AoA(So)-like insert" evidence="5">
    <location>
        <begin position="192"/>
        <end position="352"/>
    </location>
</feature>
<dbReference type="Gene3D" id="1.10.8.260">
    <property type="entry name" value="HI0933 insert domain-like"/>
    <property type="match status" value="1"/>
</dbReference>
<evidence type="ECO:0000259" key="4">
    <source>
        <dbReference type="Pfam" id="PF03486"/>
    </source>
</evidence>
<comment type="cofactor">
    <cofactor evidence="1">
        <name>FAD</name>
        <dbReference type="ChEBI" id="CHEBI:57692"/>
    </cofactor>
</comment>
<feature type="domain" description="RsdA/BaiN/AoA(So)-like Rossmann fold-like" evidence="4">
    <location>
        <begin position="9"/>
        <end position="405"/>
    </location>
</feature>
<evidence type="ECO:0000256" key="3">
    <source>
        <dbReference type="ARBA" id="ARBA00022827"/>
    </source>
</evidence>
<keyword evidence="3" id="KW-0274">FAD</keyword>
<dbReference type="RefSeq" id="WP_189573195.1">
    <property type="nucleotide sequence ID" value="NZ_BMXU01000001.1"/>
</dbReference>
<proteinExistence type="predicted"/>
<name>A0ABV7MAF4_9PROT</name>
<dbReference type="Gene3D" id="2.40.30.10">
    <property type="entry name" value="Translation factors"/>
    <property type="match status" value="1"/>
</dbReference>
<gene>
    <name evidence="6" type="ORF">ACFONP_03000</name>
</gene>
<evidence type="ECO:0000256" key="1">
    <source>
        <dbReference type="ARBA" id="ARBA00001974"/>
    </source>
</evidence>
<dbReference type="NCBIfam" id="TIGR00275">
    <property type="entry name" value="aminoacetone oxidase family FAD-binding enzyme"/>
    <property type="match status" value="1"/>
</dbReference>
<dbReference type="InterPro" id="IPR023166">
    <property type="entry name" value="BaiN-like_dom_sf"/>
</dbReference>
<keyword evidence="2" id="KW-0285">Flavoprotein</keyword>
<protein>
    <submittedName>
        <fullName evidence="6">NAD(P)/FAD-dependent oxidoreductase</fullName>
    </submittedName>
</protein>
<dbReference type="SUPFAM" id="SSF51905">
    <property type="entry name" value="FAD/NAD(P)-binding domain"/>
    <property type="match status" value="1"/>
</dbReference>
<accession>A0ABV7MAF4</accession>
<evidence type="ECO:0000313" key="6">
    <source>
        <dbReference type="EMBL" id="MFC3301699.1"/>
    </source>
</evidence>
<keyword evidence="7" id="KW-1185">Reference proteome</keyword>
<dbReference type="InterPro" id="IPR057661">
    <property type="entry name" value="RsdA/BaiN/AoA(So)_Rossmann"/>
</dbReference>
<sequence>MSQDPESYDVIALGAGAAGLFFAAEAGKRGKRVLLLDHAKKIGEKIRISGGGRCNFTNIHAKPENFLSQNPKFCISALRGFTAQDFIKRVDAAGIGWHEKHLGQLFCDDSAQAIIDMLVRDCESHGVTIRTETEIERVARGNTGFAVAAGGAVHAAPALVVATGGKSIPKIGATGFGYQLAEQFGLKVVEPRPALVPLTFEGAIKDMAKDLSGVSVPARVTASPEAVFGRRRKKPTAFEDGFLFTHRGLSGPSILQISSYWREGGGVTVDLSPANDVYETLRARRAKGGKTEIQTALSEVLPRRLAQSLASHEGWRGNLADFSDRKLRAVADRVHGWGVRPAGSEGYRTAEVTLGGVDTDGLNSKSMEAKDVPGLYFIGEVVDVTGWLGGYNFQWAWSSAYAAARSV</sequence>
<dbReference type="Proteomes" id="UP001595607">
    <property type="component" value="Unassembled WGS sequence"/>
</dbReference>
<organism evidence="6 7">
    <name type="scientific">Parvularcula lutaonensis</name>
    <dbReference type="NCBI Taxonomy" id="491923"/>
    <lineage>
        <taxon>Bacteria</taxon>
        <taxon>Pseudomonadati</taxon>
        <taxon>Pseudomonadota</taxon>
        <taxon>Alphaproteobacteria</taxon>
        <taxon>Parvularculales</taxon>
        <taxon>Parvularculaceae</taxon>
        <taxon>Parvularcula</taxon>
    </lineage>
</organism>
<comment type="caution">
    <text evidence="6">The sequence shown here is derived from an EMBL/GenBank/DDBJ whole genome shotgun (WGS) entry which is preliminary data.</text>
</comment>
<dbReference type="SUPFAM" id="SSF160996">
    <property type="entry name" value="HI0933 insert domain-like"/>
    <property type="match status" value="1"/>
</dbReference>
<evidence type="ECO:0000259" key="5">
    <source>
        <dbReference type="Pfam" id="PF22780"/>
    </source>
</evidence>
<dbReference type="EMBL" id="JBHRVA010000002">
    <property type="protein sequence ID" value="MFC3301699.1"/>
    <property type="molecule type" value="Genomic_DNA"/>
</dbReference>
<dbReference type="InterPro" id="IPR055178">
    <property type="entry name" value="RsdA/BaiN/AoA(So)-like_dom"/>
</dbReference>
<dbReference type="InterPro" id="IPR036188">
    <property type="entry name" value="FAD/NAD-bd_sf"/>
</dbReference>
<dbReference type="Pfam" id="PF22780">
    <property type="entry name" value="HI0933_like_1st"/>
    <property type="match status" value="1"/>
</dbReference>
<dbReference type="Pfam" id="PF03486">
    <property type="entry name" value="HI0933_like"/>
    <property type="match status" value="1"/>
</dbReference>
<dbReference type="Gene3D" id="3.50.50.60">
    <property type="entry name" value="FAD/NAD(P)-binding domain"/>
    <property type="match status" value="1"/>
</dbReference>
<dbReference type="PANTHER" id="PTHR42887">
    <property type="entry name" value="OS12G0638800 PROTEIN"/>
    <property type="match status" value="1"/>
</dbReference>
<dbReference type="PANTHER" id="PTHR42887:SF2">
    <property type="entry name" value="OS12G0638800 PROTEIN"/>
    <property type="match status" value="1"/>
</dbReference>
<evidence type="ECO:0000313" key="7">
    <source>
        <dbReference type="Proteomes" id="UP001595607"/>
    </source>
</evidence>